<sequence>SRLLRTPSSTPLKVSRDLRAKIPGDAPPSFYARPLLGDVLVRLGHPPRSGPPQP</sequence>
<comment type="caution">
    <text evidence="1">The sequence shown here is derived from an EMBL/GenBank/DDBJ whole genome shotgun (WGS) entry which is preliminary data.</text>
</comment>
<dbReference type="AlphaFoldDB" id="A0AAV7KWF5"/>
<evidence type="ECO:0000313" key="1">
    <source>
        <dbReference type="EMBL" id="KAJ1083826.1"/>
    </source>
</evidence>
<accession>A0AAV7KWF5</accession>
<reference evidence="1" key="1">
    <citation type="journal article" date="2022" name="bioRxiv">
        <title>Sequencing and chromosome-scale assembly of the giantPleurodeles waltlgenome.</title>
        <authorList>
            <person name="Brown T."/>
            <person name="Elewa A."/>
            <person name="Iarovenko S."/>
            <person name="Subramanian E."/>
            <person name="Araus A.J."/>
            <person name="Petzold A."/>
            <person name="Susuki M."/>
            <person name="Suzuki K.-i.T."/>
            <person name="Hayashi T."/>
            <person name="Toyoda A."/>
            <person name="Oliveira C."/>
            <person name="Osipova E."/>
            <person name="Leigh N.D."/>
            <person name="Simon A."/>
            <person name="Yun M.H."/>
        </authorList>
    </citation>
    <scope>NUCLEOTIDE SEQUENCE</scope>
    <source>
        <strain evidence="1">20211129_DDA</strain>
        <tissue evidence="1">Liver</tissue>
    </source>
</reference>
<dbReference type="Proteomes" id="UP001066276">
    <property type="component" value="Chromosome 12"/>
</dbReference>
<keyword evidence="2" id="KW-1185">Reference proteome</keyword>
<name>A0AAV7KWF5_PLEWA</name>
<organism evidence="1 2">
    <name type="scientific">Pleurodeles waltl</name>
    <name type="common">Iberian ribbed newt</name>
    <dbReference type="NCBI Taxonomy" id="8319"/>
    <lineage>
        <taxon>Eukaryota</taxon>
        <taxon>Metazoa</taxon>
        <taxon>Chordata</taxon>
        <taxon>Craniata</taxon>
        <taxon>Vertebrata</taxon>
        <taxon>Euteleostomi</taxon>
        <taxon>Amphibia</taxon>
        <taxon>Batrachia</taxon>
        <taxon>Caudata</taxon>
        <taxon>Salamandroidea</taxon>
        <taxon>Salamandridae</taxon>
        <taxon>Pleurodelinae</taxon>
        <taxon>Pleurodeles</taxon>
    </lineage>
</organism>
<dbReference type="EMBL" id="JANPWB010000016">
    <property type="protein sequence ID" value="KAJ1083826.1"/>
    <property type="molecule type" value="Genomic_DNA"/>
</dbReference>
<protein>
    <submittedName>
        <fullName evidence="1">Uncharacterized protein</fullName>
    </submittedName>
</protein>
<evidence type="ECO:0000313" key="2">
    <source>
        <dbReference type="Proteomes" id="UP001066276"/>
    </source>
</evidence>
<feature type="non-terminal residue" evidence="1">
    <location>
        <position position="54"/>
    </location>
</feature>
<proteinExistence type="predicted"/>
<feature type="non-terminal residue" evidence="1">
    <location>
        <position position="1"/>
    </location>
</feature>
<gene>
    <name evidence="1" type="ORF">NDU88_003981</name>
</gene>